<reference evidence="1 2" key="1">
    <citation type="journal article" date="2022" name="Plant J.">
        <title>Chromosome-level genome of Camellia lanceoleosa provides a valuable resource for understanding genome evolution and self-incompatibility.</title>
        <authorList>
            <person name="Gong W."/>
            <person name="Xiao S."/>
            <person name="Wang L."/>
            <person name="Liao Z."/>
            <person name="Chang Y."/>
            <person name="Mo W."/>
            <person name="Hu G."/>
            <person name="Li W."/>
            <person name="Zhao G."/>
            <person name="Zhu H."/>
            <person name="Hu X."/>
            <person name="Ji K."/>
            <person name="Xiang X."/>
            <person name="Song Q."/>
            <person name="Yuan D."/>
            <person name="Jin S."/>
            <person name="Zhang L."/>
        </authorList>
    </citation>
    <scope>NUCLEOTIDE SEQUENCE [LARGE SCALE GENOMIC DNA]</scope>
    <source>
        <strain evidence="1">SQ_2022a</strain>
    </source>
</reference>
<dbReference type="Proteomes" id="UP001060215">
    <property type="component" value="Chromosome 1"/>
</dbReference>
<sequence>MILSRRRRASLTVTFTEARKLRFFQKNQNVKNSCFTRLPVHIHEQCFETRKKSYYFKCHKGMVGNLLRRKEKWASCKDPEREIVHKIWSFMFWMFSFYRNC</sequence>
<dbReference type="EMBL" id="CM045758">
    <property type="protein sequence ID" value="KAI8028898.1"/>
    <property type="molecule type" value="Genomic_DNA"/>
</dbReference>
<accession>A0ACC0IUY8</accession>
<proteinExistence type="predicted"/>
<keyword evidence="2" id="KW-1185">Reference proteome</keyword>
<comment type="caution">
    <text evidence="1">The sequence shown here is derived from an EMBL/GenBank/DDBJ whole genome shotgun (WGS) entry which is preliminary data.</text>
</comment>
<name>A0ACC0IUY8_9ERIC</name>
<evidence type="ECO:0000313" key="2">
    <source>
        <dbReference type="Proteomes" id="UP001060215"/>
    </source>
</evidence>
<protein>
    <submittedName>
        <fullName evidence="1">Uncharacterized protein</fullName>
    </submittedName>
</protein>
<evidence type="ECO:0000313" key="1">
    <source>
        <dbReference type="EMBL" id="KAI8028898.1"/>
    </source>
</evidence>
<gene>
    <name evidence="1" type="ORF">LOK49_LG01G01455</name>
</gene>
<organism evidence="1 2">
    <name type="scientific">Camellia lanceoleosa</name>
    <dbReference type="NCBI Taxonomy" id="1840588"/>
    <lineage>
        <taxon>Eukaryota</taxon>
        <taxon>Viridiplantae</taxon>
        <taxon>Streptophyta</taxon>
        <taxon>Embryophyta</taxon>
        <taxon>Tracheophyta</taxon>
        <taxon>Spermatophyta</taxon>
        <taxon>Magnoliopsida</taxon>
        <taxon>eudicotyledons</taxon>
        <taxon>Gunneridae</taxon>
        <taxon>Pentapetalae</taxon>
        <taxon>asterids</taxon>
        <taxon>Ericales</taxon>
        <taxon>Theaceae</taxon>
        <taxon>Camellia</taxon>
    </lineage>
</organism>